<evidence type="ECO:0000256" key="2">
    <source>
        <dbReference type="ARBA" id="ARBA00022605"/>
    </source>
</evidence>
<dbReference type="Pfam" id="PF24621">
    <property type="entry name" value="DHQS_C"/>
    <property type="match status" value="1"/>
</dbReference>
<dbReference type="EC" id="4.2.3.4" evidence="8"/>
<dbReference type="InterPro" id="IPR030960">
    <property type="entry name" value="DHQS/DOIS_N"/>
</dbReference>
<evidence type="ECO:0000256" key="3">
    <source>
        <dbReference type="ARBA" id="ARBA00023027"/>
    </source>
</evidence>
<evidence type="ECO:0000256" key="5">
    <source>
        <dbReference type="ARBA" id="ARBA00023239"/>
    </source>
</evidence>
<reference evidence="8" key="1">
    <citation type="submission" date="2021-01" db="EMBL/GenBank/DDBJ databases">
        <title>Modified the classification status of verrucomicrobia.</title>
        <authorList>
            <person name="Feng X."/>
        </authorList>
    </citation>
    <scope>NUCLEOTIDE SEQUENCE</scope>
    <source>
        <strain evidence="8">KCTC 12986</strain>
    </source>
</reference>
<dbReference type="GO" id="GO:0009073">
    <property type="term" value="P:aromatic amino acid family biosynthetic process"/>
    <property type="evidence" value="ECO:0007669"/>
    <property type="project" value="UniProtKB-KW"/>
</dbReference>
<keyword evidence="4" id="KW-0057">Aromatic amino acid biosynthesis</keyword>
<dbReference type="InterPro" id="IPR050071">
    <property type="entry name" value="Dehydroquinate_synthase"/>
</dbReference>
<dbReference type="SUPFAM" id="SSF56796">
    <property type="entry name" value="Dehydroquinate synthase-like"/>
    <property type="match status" value="1"/>
</dbReference>
<comment type="caution">
    <text evidence="8">The sequence shown here is derived from an EMBL/GenBank/DDBJ whole genome shotgun (WGS) entry which is preliminary data.</text>
</comment>
<dbReference type="GO" id="GO:0008652">
    <property type="term" value="P:amino acid biosynthetic process"/>
    <property type="evidence" value="ECO:0007669"/>
    <property type="project" value="UniProtKB-KW"/>
</dbReference>
<dbReference type="Proteomes" id="UP000604083">
    <property type="component" value="Unassembled WGS sequence"/>
</dbReference>
<accession>A0A934VMA1</accession>
<sequence length="385" mass="42297">MRYDFDIPLTFRHRILFERDVFGLGSTVLAELLREPGGRVSRVFVFVEEDLAPVFPDLAQRVADKIASIPCLDFRGLRQLPGGEVCKVDDRVYQTACDAIAEAGIDRHSYVFAIGGGAFLDAIGFAAATVHRGVRLVRFPTTTLSQDDSGVGVKSGINKYGKKNFMGAFAVPYAVVNDFDFLHTQPAEVRSDGLVEAVKVALVKDGEFFCWLKDHAEALASLDPATLERAVERSAVLHASHIAQGGDPFESGSSRPLDFGHWAAHKLEQISDFELSHARAVAIGLALDCLYSVKKGYLAAEEGESILTLLETLNLPLWSDFYEARNAAGEREVFAGLEEFREHLGGQLTILLLRAPGEGIEVHEMDEDILERCLQELQERACACV</sequence>
<dbReference type="GO" id="GO:0003856">
    <property type="term" value="F:3-dehydroquinate synthase activity"/>
    <property type="evidence" value="ECO:0007669"/>
    <property type="project" value="UniProtKB-EC"/>
</dbReference>
<gene>
    <name evidence="8" type="ORF">JIN78_07405</name>
</gene>
<dbReference type="EMBL" id="JAENIO010000014">
    <property type="protein sequence ID" value="MBK1833881.1"/>
    <property type="molecule type" value="Genomic_DNA"/>
</dbReference>
<evidence type="ECO:0000259" key="6">
    <source>
        <dbReference type="Pfam" id="PF01761"/>
    </source>
</evidence>
<dbReference type="InterPro" id="IPR056179">
    <property type="entry name" value="DHQS_C"/>
</dbReference>
<keyword evidence="2" id="KW-0028">Amino-acid biosynthesis</keyword>
<evidence type="ECO:0000313" key="9">
    <source>
        <dbReference type="Proteomes" id="UP000604083"/>
    </source>
</evidence>
<name>A0A934VMA1_9BACT</name>
<feature type="domain" description="3-dehydroquinate synthase N-terminal" evidence="6">
    <location>
        <begin position="80"/>
        <end position="188"/>
    </location>
</feature>
<feature type="domain" description="3-dehydroquinate synthase C-terminal" evidence="7">
    <location>
        <begin position="193"/>
        <end position="320"/>
    </location>
</feature>
<protein>
    <submittedName>
        <fullName evidence="8">3-dehydroquinate synthase</fullName>
        <ecNumber evidence="8">4.2.3.4</ecNumber>
    </submittedName>
</protein>
<evidence type="ECO:0000256" key="4">
    <source>
        <dbReference type="ARBA" id="ARBA00023141"/>
    </source>
</evidence>
<dbReference type="Gene3D" id="1.20.1090.10">
    <property type="entry name" value="Dehydroquinate synthase-like - alpha domain"/>
    <property type="match status" value="1"/>
</dbReference>
<evidence type="ECO:0000256" key="1">
    <source>
        <dbReference type="ARBA" id="ARBA00001911"/>
    </source>
</evidence>
<dbReference type="NCBIfam" id="NF004852">
    <property type="entry name" value="PRK06203.1"/>
    <property type="match status" value="1"/>
</dbReference>
<dbReference type="PANTHER" id="PTHR43622:SF7">
    <property type="entry name" value="3-DEHYDROQUINATE SYNTHASE, CHLOROPLASTIC"/>
    <property type="match status" value="1"/>
</dbReference>
<keyword evidence="9" id="KW-1185">Reference proteome</keyword>
<evidence type="ECO:0000313" key="8">
    <source>
        <dbReference type="EMBL" id="MBK1833881.1"/>
    </source>
</evidence>
<comment type="cofactor">
    <cofactor evidence="1">
        <name>NAD(+)</name>
        <dbReference type="ChEBI" id="CHEBI:57540"/>
    </cofactor>
</comment>
<dbReference type="AlphaFoldDB" id="A0A934VMA1"/>
<dbReference type="RefSeq" id="WP_200391312.1">
    <property type="nucleotide sequence ID" value="NZ_JAENIO010000014.1"/>
</dbReference>
<dbReference type="Pfam" id="PF01761">
    <property type="entry name" value="DHQ_synthase"/>
    <property type="match status" value="1"/>
</dbReference>
<dbReference type="PANTHER" id="PTHR43622">
    <property type="entry name" value="3-DEHYDROQUINATE SYNTHASE"/>
    <property type="match status" value="1"/>
</dbReference>
<keyword evidence="5 8" id="KW-0456">Lyase</keyword>
<organism evidence="8 9">
    <name type="scientific">Roseibacillus ishigakijimensis</name>
    <dbReference type="NCBI Taxonomy" id="454146"/>
    <lineage>
        <taxon>Bacteria</taxon>
        <taxon>Pseudomonadati</taxon>
        <taxon>Verrucomicrobiota</taxon>
        <taxon>Verrucomicrobiia</taxon>
        <taxon>Verrucomicrobiales</taxon>
        <taxon>Verrucomicrobiaceae</taxon>
        <taxon>Roseibacillus</taxon>
    </lineage>
</organism>
<proteinExistence type="predicted"/>
<keyword evidence="3" id="KW-0520">NAD</keyword>
<evidence type="ECO:0000259" key="7">
    <source>
        <dbReference type="Pfam" id="PF24621"/>
    </source>
</evidence>
<dbReference type="Gene3D" id="3.40.50.1970">
    <property type="match status" value="1"/>
</dbReference>